<comment type="caution">
    <text evidence="9">The sequence shown here is derived from an EMBL/GenBank/DDBJ whole genome shotgun (WGS) entry which is preliminary data.</text>
</comment>
<feature type="transmembrane region" description="Helical" evidence="8">
    <location>
        <begin position="393"/>
        <end position="411"/>
    </location>
</feature>
<evidence type="ECO:0000313" key="9">
    <source>
        <dbReference type="EMBL" id="MFC4805608.1"/>
    </source>
</evidence>
<feature type="transmembrane region" description="Helical" evidence="8">
    <location>
        <begin position="99"/>
        <end position="120"/>
    </location>
</feature>
<dbReference type="InterPro" id="IPR001463">
    <property type="entry name" value="Na/Ala_symport"/>
</dbReference>
<evidence type="ECO:0000256" key="2">
    <source>
        <dbReference type="ARBA" id="ARBA00009261"/>
    </source>
</evidence>
<comment type="subcellular location">
    <subcellularLocation>
        <location evidence="1 8">Cell membrane</location>
        <topology evidence="1 8">Multi-pass membrane protein</topology>
    </subcellularLocation>
</comment>
<feature type="transmembrane region" description="Helical" evidence="8">
    <location>
        <begin position="361"/>
        <end position="381"/>
    </location>
</feature>
<dbReference type="PANTHER" id="PTHR30330">
    <property type="entry name" value="AGSS FAMILY TRANSPORTER, SODIUM-ALANINE"/>
    <property type="match status" value="1"/>
</dbReference>
<keyword evidence="8" id="KW-0769">Symport</keyword>
<dbReference type="RefSeq" id="WP_379789210.1">
    <property type="nucleotide sequence ID" value="NZ_JBHSHL010000054.1"/>
</dbReference>
<organism evidence="9 10">
    <name type="scientific">Filifactor villosus</name>
    <dbReference type="NCBI Taxonomy" id="29374"/>
    <lineage>
        <taxon>Bacteria</taxon>
        <taxon>Bacillati</taxon>
        <taxon>Bacillota</taxon>
        <taxon>Clostridia</taxon>
        <taxon>Peptostreptococcales</taxon>
        <taxon>Filifactoraceae</taxon>
        <taxon>Filifactor</taxon>
    </lineage>
</organism>
<dbReference type="NCBIfam" id="TIGR00835">
    <property type="entry name" value="agcS"/>
    <property type="match status" value="1"/>
</dbReference>
<evidence type="ECO:0000256" key="5">
    <source>
        <dbReference type="ARBA" id="ARBA00022692"/>
    </source>
</evidence>
<evidence type="ECO:0000313" key="10">
    <source>
        <dbReference type="Proteomes" id="UP001595916"/>
    </source>
</evidence>
<keyword evidence="5 8" id="KW-0812">Transmembrane</keyword>
<evidence type="ECO:0000256" key="3">
    <source>
        <dbReference type="ARBA" id="ARBA00022448"/>
    </source>
</evidence>
<dbReference type="Pfam" id="PF01235">
    <property type="entry name" value="Na_Ala_symp"/>
    <property type="match status" value="1"/>
</dbReference>
<evidence type="ECO:0000256" key="6">
    <source>
        <dbReference type="ARBA" id="ARBA00022989"/>
    </source>
</evidence>
<name>A0ABV9QNW2_9FIRM</name>
<dbReference type="PANTHER" id="PTHR30330:SF14">
    <property type="entry name" value="SODIUM_AMINO ACID (ALANINE) SYMPORTER"/>
    <property type="match status" value="1"/>
</dbReference>
<feature type="transmembrane region" description="Helical" evidence="8">
    <location>
        <begin position="423"/>
        <end position="443"/>
    </location>
</feature>
<keyword evidence="4 8" id="KW-1003">Cell membrane</keyword>
<sequence>MELLEIVQMLNSKVLWGWPSIILLLGTGIYFTLITGCVQIRKMGLAFKETFGFLFEPKKEKKEGEVSSFQSLATAIAAQVGTGNLAGVATAIASGGPGAIFWMWMSGFFGMGTIFAEAVVSQKFVRKIDGEKVGGPAYYIRHGLKNETVAKYLAGFFAVAIILALGLMGNVVQANSIAASAQTAFNIPPVATGIFVSILVMLIVAGGVSRITSVTEKIVPFMALFYIAGSLIIIFMNFANIGPALSMIVKSAFSAQALLGGAIGTSVKQAFRYGVARGLFSNEAGMGSTPHAHALAEVDHPAQQGLVATLGVLIDTGIVCTMTALVILTTGAYDFVAEGLTGAGLTQQAFTLGFGAYGTKFVATCLFFFAFSTIIGWYFFGETNVKYLFGKKGVWPFRVLVVLFLVVGSSVKVELVWELADMFNALMVIPNLIALLALSGLVVKMQKDFEQKFLLGEKSEYQNK</sequence>
<feature type="transmembrane region" description="Helical" evidence="8">
    <location>
        <begin position="187"/>
        <end position="206"/>
    </location>
</feature>
<reference evidence="10" key="1">
    <citation type="journal article" date="2019" name="Int. J. Syst. Evol. Microbiol.">
        <title>The Global Catalogue of Microorganisms (GCM) 10K type strain sequencing project: providing services to taxonomists for standard genome sequencing and annotation.</title>
        <authorList>
            <consortium name="The Broad Institute Genomics Platform"/>
            <consortium name="The Broad Institute Genome Sequencing Center for Infectious Disease"/>
            <person name="Wu L."/>
            <person name="Ma J."/>
        </authorList>
    </citation>
    <scope>NUCLEOTIDE SEQUENCE [LARGE SCALE GENOMIC DNA]</scope>
    <source>
        <strain evidence="10">CCUG 46385</strain>
    </source>
</reference>
<feature type="transmembrane region" description="Helical" evidence="8">
    <location>
        <begin position="306"/>
        <end position="328"/>
    </location>
</feature>
<evidence type="ECO:0000256" key="1">
    <source>
        <dbReference type="ARBA" id="ARBA00004651"/>
    </source>
</evidence>
<comment type="similarity">
    <text evidence="2 8">Belongs to the alanine or glycine:cation symporter (AGCS) (TC 2.A.25) family.</text>
</comment>
<keyword evidence="10" id="KW-1185">Reference proteome</keyword>
<dbReference type="EMBL" id="JBHSHL010000054">
    <property type="protein sequence ID" value="MFC4805608.1"/>
    <property type="molecule type" value="Genomic_DNA"/>
</dbReference>
<feature type="transmembrane region" description="Helical" evidence="8">
    <location>
        <begin position="244"/>
        <end position="267"/>
    </location>
</feature>
<keyword evidence="3 8" id="KW-0813">Transport</keyword>
<dbReference type="PRINTS" id="PR00175">
    <property type="entry name" value="NAALASMPORT"/>
</dbReference>
<keyword evidence="6 8" id="KW-1133">Transmembrane helix</keyword>
<dbReference type="Proteomes" id="UP001595916">
    <property type="component" value="Unassembled WGS sequence"/>
</dbReference>
<dbReference type="Gene3D" id="1.20.1740.10">
    <property type="entry name" value="Amino acid/polyamine transporter I"/>
    <property type="match status" value="1"/>
</dbReference>
<feature type="transmembrane region" description="Helical" evidence="8">
    <location>
        <begin position="71"/>
        <end position="93"/>
    </location>
</feature>
<evidence type="ECO:0000256" key="8">
    <source>
        <dbReference type="RuleBase" id="RU363064"/>
    </source>
</evidence>
<accession>A0ABV9QNW2</accession>
<feature type="transmembrane region" description="Helical" evidence="8">
    <location>
        <begin position="15"/>
        <end position="38"/>
    </location>
</feature>
<feature type="transmembrane region" description="Helical" evidence="8">
    <location>
        <begin position="149"/>
        <end position="167"/>
    </location>
</feature>
<gene>
    <name evidence="9" type="ORF">ACFO4R_11060</name>
</gene>
<evidence type="ECO:0000256" key="7">
    <source>
        <dbReference type="ARBA" id="ARBA00023136"/>
    </source>
</evidence>
<keyword evidence="7 8" id="KW-0472">Membrane</keyword>
<feature type="transmembrane region" description="Helical" evidence="8">
    <location>
        <begin position="218"/>
        <end position="238"/>
    </location>
</feature>
<proteinExistence type="inferred from homology"/>
<evidence type="ECO:0000256" key="4">
    <source>
        <dbReference type="ARBA" id="ARBA00022475"/>
    </source>
</evidence>
<protein>
    <submittedName>
        <fullName evidence="9">Alanine/glycine:cation symporter family protein</fullName>
    </submittedName>
</protein>